<comment type="subcellular location">
    <subcellularLocation>
        <location evidence="1">Cell envelope</location>
    </subcellularLocation>
</comment>
<dbReference type="GO" id="GO:0030313">
    <property type="term" value="C:cell envelope"/>
    <property type="evidence" value="ECO:0007669"/>
    <property type="project" value="UniProtKB-SubCell"/>
</dbReference>
<keyword evidence="4" id="KW-1133">Transmembrane helix</keyword>
<name>A0A3R5QWZ5_9CLOT</name>
<dbReference type="GO" id="GO:0030246">
    <property type="term" value="F:carbohydrate binding"/>
    <property type="evidence" value="ECO:0007669"/>
    <property type="project" value="UniProtKB-ARBA"/>
</dbReference>
<comment type="similarity">
    <text evidence="2">Belongs to the bacterial solute-binding protein 2 family.</text>
</comment>
<proteinExistence type="inferred from homology"/>
<dbReference type="PANTHER" id="PTHR46847">
    <property type="entry name" value="D-ALLOSE-BINDING PERIPLASMIC PROTEIN-RELATED"/>
    <property type="match status" value="1"/>
</dbReference>
<dbReference type="EMBL" id="CP025746">
    <property type="protein sequence ID" value="QAA34245.1"/>
    <property type="molecule type" value="Genomic_DNA"/>
</dbReference>
<reference evidence="6 7" key="1">
    <citation type="submission" date="2018-01" db="EMBL/GenBank/DDBJ databases">
        <title>Genome Sequencing and Assembly of Anaerobacter polyendosporus strain CT4.</title>
        <authorList>
            <person name="Tachaapaikoon C."/>
            <person name="Sutheeworapong S."/>
            <person name="Jenjaroenpun P."/>
            <person name="Wongsurawat T."/>
            <person name="Nookeaw I."/>
            <person name="Cheawchanlertfa P."/>
            <person name="Kosugi A."/>
            <person name="Cheevadhanarak S."/>
            <person name="Ratanakhanokchai K."/>
        </authorList>
    </citation>
    <scope>NUCLEOTIDE SEQUENCE [LARGE SCALE GENOMIC DNA]</scope>
    <source>
        <strain evidence="6 7">CT4</strain>
    </source>
</reference>
<dbReference type="AlphaFoldDB" id="A0A3R5QWZ5"/>
<keyword evidence="4" id="KW-0812">Transmembrane</keyword>
<evidence type="ECO:0000256" key="2">
    <source>
        <dbReference type="ARBA" id="ARBA00007639"/>
    </source>
</evidence>
<accession>A0A3R5QWZ5</accession>
<gene>
    <name evidence="6" type="ORF">C1I91_22835</name>
</gene>
<dbReference type="PANTHER" id="PTHR46847:SF1">
    <property type="entry name" value="D-ALLOSE-BINDING PERIPLASMIC PROTEIN-RELATED"/>
    <property type="match status" value="1"/>
</dbReference>
<evidence type="ECO:0000256" key="1">
    <source>
        <dbReference type="ARBA" id="ARBA00004196"/>
    </source>
</evidence>
<evidence type="ECO:0000313" key="6">
    <source>
        <dbReference type="EMBL" id="QAA34245.1"/>
    </source>
</evidence>
<sequence>MKYIYRLKYLIIVIIFGIFNFILLGIFREPATERAQIKPEIVLICHVKSNPYWQYIKNGAEKAAKERNAVVKVEGPDYANVDEGLKLINMAYAAKVSGIITYVQEENKYNSVINKVVDSGIPILTIDSDAQESKRLAYIGTDNIGAGTEGAKEMIRQIGTEGNIGIVIGGKEVTNQKERVEGFKKYINDNSKLNIVSIESSDSYLLEAELAAKKILTSNYNIKALFCTSALDGVGAAKAVSSLGLVGKVKIVAFDDLPETLQLIESGVISSSIVQKPYLMGYNSVNMTMDILEGKKVNKINLTDVQVVDKNNIDSYKKKQGE</sequence>
<evidence type="ECO:0000259" key="5">
    <source>
        <dbReference type="Pfam" id="PF13407"/>
    </source>
</evidence>
<feature type="transmembrane region" description="Helical" evidence="4">
    <location>
        <begin position="7"/>
        <end position="27"/>
    </location>
</feature>
<dbReference type="SUPFAM" id="SSF53822">
    <property type="entry name" value="Periplasmic binding protein-like I"/>
    <property type="match status" value="1"/>
</dbReference>
<keyword evidence="4" id="KW-0472">Membrane</keyword>
<dbReference type="InterPro" id="IPR028082">
    <property type="entry name" value="Peripla_BP_I"/>
</dbReference>
<dbReference type="OrthoDB" id="569491at2"/>
<dbReference type="KEGG" id="cmah:C1I91_22835"/>
<evidence type="ECO:0000313" key="7">
    <source>
        <dbReference type="Proteomes" id="UP000286268"/>
    </source>
</evidence>
<dbReference type="Proteomes" id="UP000286268">
    <property type="component" value="Chromosome"/>
</dbReference>
<evidence type="ECO:0000256" key="4">
    <source>
        <dbReference type="SAM" id="Phobius"/>
    </source>
</evidence>
<protein>
    <submittedName>
        <fullName evidence="6">Sugar ABC transporter substrate-binding protein</fullName>
    </submittedName>
</protein>
<dbReference type="RefSeq" id="WP_128214966.1">
    <property type="nucleotide sequence ID" value="NZ_CP025746.1"/>
</dbReference>
<dbReference type="Gene3D" id="3.40.50.2300">
    <property type="match status" value="2"/>
</dbReference>
<keyword evidence="7" id="KW-1185">Reference proteome</keyword>
<organism evidence="6 7">
    <name type="scientific">Clostridium manihotivorum</name>
    <dbReference type="NCBI Taxonomy" id="2320868"/>
    <lineage>
        <taxon>Bacteria</taxon>
        <taxon>Bacillati</taxon>
        <taxon>Bacillota</taxon>
        <taxon>Clostridia</taxon>
        <taxon>Eubacteriales</taxon>
        <taxon>Clostridiaceae</taxon>
        <taxon>Clostridium</taxon>
    </lineage>
</organism>
<feature type="domain" description="Periplasmic binding protein" evidence="5">
    <location>
        <begin position="41"/>
        <end position="296"/>
    </location>
</feature>
<dbReference type="Pfam" id="PF13407">
    <property type="entry name" value="Peripla_BP_4"/>
    <property type="match status" value="1"/>
</dbReference>
<keyword evidence="3" id="KW-0732">Signal</keyword>
<evidence type="ECO:0000256" key="3">
    <source>
        <dbReference type="ARBA" id="ARBA00022729"/>
    </source>
</evidence>
<dbReference type="InterPro" id="IPR025997">
    <property type="entry name" value="SBP_2_dom"/>
</dbReference>